<dbReference type="PROSITE" id="PS51257">
    <property type="entry name" value="PROKAR_LIPOPROTEIN"/>
    <property type="match status" value="1"/>
</dbReference>
<reference evidence="2 3" key="1">
    <citation type="submission" date="2019-12" db="EMBL/GenBank/DDBJ databases">
        <title>Nitratireductor arenosus sp. nov., Isolated from sea sand, Jeju island, South Korea.</title>
        <authorList>
            <person name="Kim W."/>
        </authorList>
    </citation>
    <scope>NUCLEOTIDE SEQUENCE [LARGE SCALE GENOMIC DNA]</scope>
    <source>
        <strain evidence="2 3">CAU 1489</strain>
    </source>
</reference>
<sequence length="194" mass="20109">MRQTTTRVGCCLLLCALLAACNSTEATLDPAKAGTDKRAGTVNALAPQETANGVAAPGAAGTIPPQTANLAQADVRLQFAPVVGATVQAATPLAQRISQRASQRGLAITPGGANPPTHLVKGYFSAITEGRETMVIFVWDVLDPAGNRLHRIQGQEKVGSVAPDPWSAVPAATMETIAERTIDELSGWLSSRDG</sequence>
<evidence type="ECO:0000256" key="1">
    <source>
        <dbReference type="SAM" id="SignalP"/>
    </source>
</evidence>
<feature type="chain" id="PRO_5032573065" description="Lipoprotein" evidence="1">
    <location>
        <begin position="27"/>
        <end position="194"/>
    </location>
</feature>
<comment type="caution">
    <text evidence="2">The sequence shown here is derived from an EMBL/GenBank/DDBJ whole genome shotgun (WGS) entry which is preliminary data.</text>
</comment>
<organism evidence="2 3">
    <name type="scientific">Nitratireductor arenosus</name>
    <dbReference type="NCBI Taxonomy" id="2682096"/>
    <lineage>
        <taxon>Bacteria</taxon>
        <taxon>Pseudomonadati</taxon>
        <taxon>Pseudomonadota</taxon>
        <taxon>Alphaproteobacteria</taxon>
        <taxon>Hyphomicrobiales</taxon>
        <taxon>Phyllobacteriaceae</taxon>
        <taxon>Nitratireductor</taxon>
    </lineage>
</organism>
<gene>
    <name evidence="2" type="ORF">GN330_19735</name>
</gene>
<feature type="signal peptide" evidence="1">
    <location>
        <begin position="1"/>
        <end position="26"/>
    </location>
</feature>
<dbReference type="Proteomes" id="UP000463224">
    <property type="component" value="Unassembled WGS sequence"/>
</dbReference>
<dbReference type="EMBL" id="WPHG01000006">
    <property type="protein sequence ID" value="MVA99483.1"/>
    <property type="molecule type" value="Genomic_DNA"/>
</dbReference>
<evidence type="ECO:0000313" key="3">
    <source>
        <dbReference type="Proteomes" id="UP000463224"/>
    </source>
</evidence>
<keyword evidence="3" id="KW-1185">Reference proteome</keyword>
<accession>A0A844QNE2</accession>
<dbReference type="RefSeq" id="WP_156714728.1">
    <property type="nucleotide sequence ID" value="NZ_WPHG01000006.1"/>
</dbReference>
<keyword evidence="1" id="KW-0732">Signal</keyword>
<protein>
    <recommendedName>
        <fullName evidence="4">Lipoprotein</fullName>
    </recommendedName>
</protein>
<evidence type="ECO:0000313" key="2">
    <source>
        <dbReference type="EMBL" id="MVA99483.1"/>
    </source>
</evidence>
<evidence type="ECO:0008006" key="4">
    <source>
        <dbReference type="Google" id="ProtNLM"/>
    </source>
</evidence>
<dbReference type="AlphaFoldDB" id="A0A844QNE2"/>
<proteinExistence type="predicted"/>
<name>A0A844QNE2_9HYPH</name>